<evidence type="ECO:0008006" key="4">
    <source>
        <dbReference type="Google" id="ProtNLM"/>
    </source>
</evidence>
<sequence length="235" mass="24061">MQEIVDVLRELPHVDSPAAASAETVAADVARGHRALIRRRRNRIAGSSLVVAAVAAMVVGVTQFGPAGSRPTAAGESGTTTQQAPRIQLVAFTGTQPAGFRVDTVPADWQVISSNRNEFVVVPPGADSSSALPMVVGSQGAEAEGSSVSYDGRIAVTLQGMSRLPSETPVTKVSVNGRDGLLGHAKGGVIWLIFSDAAGKKVLVQVPTSVGLTTDQVVSFAQGITVTSDAHSVGG</sequence>
<evidence type="ECO:0000313" key="2">
    <source>
        <dbReference type="EMBL" id="MBE1486457.1"/>
    </source>
</evidence>
<organism evidence="2 3">
    <name type="scientific">Plantactinospora soyae</name>
    <dbReference type="NCBI Taxonomy" id="1544732"/>
    <lineage>
        <taxon>Bacteria</taxon>
        <taxon>Bacillati</taxon>
        <taxon>Actinomycetota</taxon>
        <taxon>Actinomycetes</taxon>
        <taxon>Micromonosporales</taxon>
        <taxon>Micromonosporaceae</taxon>
        <taxon>Plantactinospora</taxon>
    </lineage>
</organism>
<keyword evidence="3" id="KW-1185">Reference proteome</keyword>
<dbReference type="Proteomes" id="UP000649753">
    <property type="component" value="Unassembled WGS sequence"/>
</dbReference>
<keyword evidence="1" id="KW-1133">Transmembrane helix</keyword>
<dbReference type="RefSeq" id="WP_192766477.1">
    <property type="nucleotide sequence ID" value="NZ_JADBEB010000001.1"/>
</dbReference>
<comment type="caution">
    <text evidence="2">The sequence shown here is derived from an EMBL/GenBank/DDBJ whole genome shotgun (WGS) entry which is preliminary data.</text>
</comment>
<keyword evidence="1" id="KW-0472">Membrane</keyword>
<reference evidence="2" key="1">
    <citation type="submission" date="2020-10" db="EMBL/GenBank/DDBJ databases">
        <title>Sequencing the genomes of 1000 actinobacteria strains.</title>
        <authorList>
            <person name="Klenk H.-P."/>
        </authorList>
    </citation>
    <scope>NUCLEOTIDE SEQUENCE</scope>
    <source>
        <strain evidence="2">DSM 46832</strain>
    </source>
</reference>
<protein>
    <recommendedName>
        <fullName evidence="4">DUF4245 domain-containing protein</fullName>
    </recommendedName>
</protein>
<gene>
    <name evidence="2" type="ORF">H4W31_002095</name>
</gene>
<accession>A0A927M1N2</accession>
<proteinExistence type="predicted"/>
<feature type="transmembrane region" description="Helical" evidence="1">
    <location>
        <begin position="44"/>
        <end position="64"/>
    </location>
</feature>
<evidence type="ECO:0000256" key="1">
    <source>
        <dbReference type="SAM" id="Phobius"/>
    </source>
</evidence>
<evidence type="ECO:0000313" key="3">
    <source>
        <dbReference type="Proteomes" id="UP000649753"/>
    </source>
</evidence>
<dbReference type="AlphaFoldDB" id="A0A927M1N2"/>
<dbReference type="EMBL" id="JADBEB010000001">
    <property type="protein sequence ID" value="MBE1486457.1"/>
    <property type="molecule type" value="Genomic_DNA"/>
</dbReference>
<keyword evidence="1" id="KW-0812">Transmembrane</keyword>
<name>A0A927M1N2_9ACTN</name>